<protein>
    <submittedName>
        <fullName evidence="3">Uncharacterized protein</fullName>
    </submittedName>
</protein>
<dbReference type="VEuPathDB" id="VectorBase:ACHR014354"/>
<accession>A0A182KIU4</accession>
<keyword evidence="4" id="KW-1185">Reference proteome</keyword>
<keyword evidence="2" id="KW-1133">Transmembrane helix</keyword>
<proteinExistence type="predicted"/>
<feature type="transmembrane region" description="Helical" evidence="2">
    <location>
        <begin position="274"/>
        <end position="292"/>
    </location>
</feature>
<evidence type="ECO:0000256" key="1">
    <source>
        <dbReference type="SAM" id="MobiDB-lite"/>
    </source>
</evidence>
<keyword evidence="2" id="KW-0472">Membrane</keyword>
<reference evidence="3" key="2">
    <citation type="submission" date="2020-05" db="UniProtKB">
        <authorList>
            <consortium name="EnsemblMetazoa"/>
        </authorList>
    </citation>
    <scope>IDENTIFICATION</scope>
    <source>
        <strain evidence="3">ACHKN1017</strain>
    </source>
</reference>
<evidence type="ECO:0000256" key="2">
    <source>
        <dbReference type="SAM" id="Phobius"/>
    </source>
</evidence>
<organism evidence="3 4">
    <name type="scientific">Anopheles christyi</name>
    <dbReference type="NCBI Taxonomy" id="43041"/>
    <lineage>
        <taxon>Eukaryota</taxon>
        <taxon>Metazoa</taxon>
        <taxon>Ecdysozoa</taxon>
        <taxon>Arthropoda</taxon>
        <taxon>Hexapoda</taxon>
        <taxon>Insecta</taxon>
        <taxon>Pterygota</taxon>
        <taxon>Neoptera</taxon>
        <taxon>Endopterygota</taxon>
        <taxon>Diptera</taxon>
        <taxon>Nematocera</taxon>
        <taxon>Culicoidea</taxon>
        <taxon>Culicidae</taxon>
        <taxon>Anophelinae</taxon>
        <taxon>Anopheles</taxon>
    </lineage>
</organism>
<feature type="region of interest" description="Disordered" evidence="1">
    <location>
        <begin position="77"/>
        <end position="106"/>
    </location>
</feature>
<sequence length="296" mass="31056">MSRGEENNRITEVSKVKNATLTGNTNELTEFERAVLNKYIRELQETAGEGSTGQANDQGDDSVRDNRLRTIGGVELDENANPLAGVATPETDDRSQLPGQTSEGEQVVRAGEDLSVTTPAANPQVVTYADASTVSSTGTTSSTSNSSNNCTTTTALTISNCSNIIAANNSIECIGYQSKGDEKRSAKTNDPMEGDANTNDHNSGAPFLSCCSNTTTTTNEHGRAEAGSSANLASASSTVTMVAPPTAATSAGGDTTVARETMAANRSRAMRRNFSVWVGVTSCVWGLLLYLIKTYT</sequence>
<dbReference type="Proteomes" id="UP000075881">
    <property type="component" value="Unassembled WGS sequence"/>
</dbReference>
<dbReference type="AlphaFoldDB" id="A0A182KIU4"/>
<reference evidence="4" key="1">
    <citation type="submission" date="2013-03" db="EMBL/GenBank/DDBJ databases">
        <title>The Genome Sequence of Anopheles christyi ACHKN1017.</title>
        <authorList>
            <consortium name="The Broad Institute Genomics Platform"/>
            <person name="Neafsey D.E."/>
            <person name="Besansky N."/>
            <person name="Walker B."/>
            <person name="Young S.K."/>
            <person name="Zeng Q."/>
            <person name="Gargeya S."/>
            <person name="Fitzgerald M."/>
            <person name="Haas B."/>
            <person name="Abouelleil A."/>
            <person name="Allen A.W."/>
            <person name="Alvarado L."/>
            <person name="Arachchi H.M."/>
            <person name="Berlin A.M."/>
            <person name="Chapman S.B."/>
            <person name="Gainer-Dewar J."/>
            <person name="Goldberg J."/>
            <person name="Griggs A."/>
            <person name="Gujja S."/>
            <person name="Hansen M."/>
            <person name="Howarth C."/>
            <person name="Imamovic A."/>
            <person name="Ireland A."/>
            <person name="Larimer J."/>
            <person name="McCowan C."/>
            <person name="Murphy C."/>
            <person name="Pearson M."/>
            <person name="Poon T.W."/>
            <person name="Priest M."/>
            <person name="Roberts A."/>
            <person name="Saif S."/>
            <person name="Shea T."/>
            <person name="Sisk P."/>
            <person name="Sykes S."/>
            <person name="Wortman J."/>
            <person name="Nusbaum C."/>
            <person name="Birren B."/>
        </authorList>
    </citation>
    <scope>NUCLEOTIDE SEQUENCE [LARGE SCALE GENOMIC DNA]</scope>
    <source>
        <strain evidence="4">ACHKN1017</strain>
    </source>
</reference>
<feature type="region of interest" description="Disordered" evidence="1">
    <location>
        <begin position="46"/>
        <end position="65"/>
    </location>
</feature>
<keyword evidence="2" id="KW-0812">Transmembrane</keyword>
<evidence type="ECO:0000313" key="4">
    <source>
        <dbReference type="Proteomes" id="UP000075881"/>
    </source>
</evidence>
<evidence type="ECO:0000313" key="3">
    <source>
        <dbReference type="EnsemblMetazoa" id="ACHR014354-PA"/>
    </source>
</evidence>
<dbReference type="EnsemblMetazoa" id="ACHR014354-RA">
    <property type="protein sequence ID" value="ACHR014354-PA"/>
    <property type="gene ID" value="ACHR014354"/>
</dbReference>
<name>A0A182KIU4_9DIPT</name>
<feature type="region of interest" description="Disordered" evidence="1">
    <location>
        <begin position="181"/>
        <end position="201"/>
    </location>
</feature>